<dbReference type="EMBL" id="CP015102">
    <property type="protein sequence ID" value="ASJ06498.1"/>
    <property type="molecule type" value="Genomic_DNA"/>
</dbReference>
<dbReference type="KEGG" id="tpaf:A3L08_03730"/>
<evidence type="ECO:0008006" key="3">
    <source>
        <dbReference type="Google" id="ProtNLM"/>
    </source>
</evidence>
<dbReference type="Proteomes" id="UP000197418">
    <property type="component" value="Chromosome"/>
</dbReference>
<evidence type="ECO:0000313" key="2">
    <source>
        <dbReference type="Proteomes" id="UP000197418"/>
    </source>
</evidence>
<sequence>MSEVIERLERIEKLLIALNSKVDNFLGYESLTKKEREELRKMREEVKRGDFVKFEELFGED</sequence>
<accession>A0A218P6S9</accession>
<evidence type="ECO:0000313" key="1">
    <source>
        <dbReference type="EMBL" id="ASJ06498.1"/>
    </source>
</evidence>
<organism evidence="1 2">
    <name type="scientific">Thermococcus pacificus</name>
    <dbReference type="NCBI Taxonomy" id="71998"/>
    <lineage>
        <taxon>Archaea</taxon>
        <taxon>Methanobacteriati</taxon>
        <taxon>Methanobacteriota</taxon>
        <taxon>Thermococci</taxon>
        <taxon>Thermococcales</taxon>
        <taxon>Thermococcaceae</taxon>
        <taxon>Thermococcus</taxon>
    </lineage>
</organism>
<name>A0A218P6S9_9EURY</name>
<dbReference type="AlphaFoldDB" id="A0A218P6S9"/>
<keyword evidence="2" id="KW-1185">Reference proteome</keyword>
<reference evidence="1 2" key="1">
    <citation type="submission" date="2016-04" db="EMBL/GenBank/DDBJ databases">
        <title>Complete genome sequence of Thermococcus pacificus type strain P4.</title>
        <authorList>
            <person name="Oger P.M."/>
        </authorList>
    </citation>
    <scope>NUCLEOTIDE SEQUENCE [LARGE SCALE GENOMIC DNA]</scope>
    <source>
        <strain evidence="1 2">P-4</strain>
    </source>
</reference>
<protein>
    <recommendedName>
        <fullName evidence="3">Antitoxin</fullName>
    </recommendedName>
</protein>
<gene>
    <name evidence="1" type="ORF">A3L08_03730</name>
</gene>
<proteinExistence type="predicted"/>